<evidence type="ECO:0000256" key="5">
    <source>
        <dbReference type="SAM" id="MobiDB-lite"/>
    </source>
</evidence>
<keyword evidence="4 6" id="KW-0472">Membrane</keyword>
<feature type="compositionally biased region" description="Low complexity" evidence="5">
    <location>
        <begin position="595"/>
        <end position="607"/>
    </location>
</feature>
<feature type="region of interest" description="Disordered" evidence="5">
    <location>
        <begin position="732"/>
        <end position="766"/>
    </location>
</feature>
<protein>
    <recommendedName>
        <fullName evidence="7">STAS domain-containing protein</fullName>
    </recommendedName>
</protein>
<reference evidence="8" key="1">
    <citation type="submission" date="2016-04" db="EMBL/GenBank/DDBJ databases">
        <authorList>
            <person name="Evans L.H."/>
            <person name="Alamgir A."/>
            <person name="Owens N."/>
            <person name="Weber N.D."/>
            <person name="Virtaneva K."/>
            <person name="Barbian K."/>
            <person name="Babar A."/>
            <person name="Rosenke K."/>
        </authorList>
    </citation>
    <scope>NUCLEOTIDE SEQUENCE [LARGE SCALE GENOMIC DNA]</scope>
    <source>
        <strain evidence="8">CBS 101.48</strain>
    </source>
</reference>
<feature type="region of interest" description="Disordered" evidence="5">
    <location>
        <begin position="679"/>
        <end position="716"/>
    </location>
</feature>
<dbReference type="GO" id="GO:0008271">
    <property type="term" value="F:secondary active sulfate transmembrane transporter activity"/>
    <property type="evidence" value="ECO:0007669"/>
    <property type="project" value="InterPro"/>
</dbReference>
<comment type="subcellular location">
    <subcellularLocation>
        <location evidence="1">Membrane</location>
        <topology evidence="1">Multi-pass membrane protein</topology>
    </subcellularLocation>
</comment>
<feature type="transmembrane region" description="Helical" evidence="6">
    <location>
        <begin position="377"/>
        <end position="398"/>
    </location>
</feature>
<accession>A0A168NBB8</accession>
<dbReference type="PROSITE" id="PS01130">
    <property type="entry name" value="SLC26A"/>
    <property type="match status" value="1"/>
</dbReference>
<dbReference type="InterPro" id="IPR036513">
    <property type="entry name" value="STAS_dom_sf"/>
</dbReference>
<organism evidence="8">
    <name type="scientific">Absidia glauca</name>
    <name type="common">Pin mould</name>
    <dbReference type="NCBI Taxonomy" id="4829"/>
    <lineage>
        <taxon>Eukaryota</taxon>
        <taxon>Fungi</taxon>
        <taxon>Fungi incertae sedis</taxon>
        <taxon>Mucoromycota</taxon>
        <taxon>Mucoromycotina</taxon>
        <taxon>Mucoromycetes</taxon>
        <taxon>Mucorales</taxon>
        <taxon>Cunninghamellaceae</taxon>
        <taxon>Absidia</taxon>
    </lineage>
</organism>
<dbReference type="InterPro" id="IPR001902">
    <property type="entry name" value="SLC26A/SulP_fam"/>
</dbReference>
<proteinExistence type="predicted"/>
<dbReference type="InParanoid" id="A0A168NBB8"/>
<evidence type="ECO:0000256" key="6">
    <source>
        <dbReference type="SAM" id="Phobius"/>
    </source>
</evidence>
<keyword evidence="9" id="KW-1185">Reference proteome</keyword>
<dbReference type="Gene3D" id="3.30.750.24">
    <property type="entry name" value="STAS domain"/>
    <property type="match status" value="1"/>
</dbReference>
<dbReference type="AlphaFoldDB" id="A0A168NBB8"/>
<feature type="transmembrane region" description="Helical" evidence="6">
    <location>
        <begin position="78"/>
        <end position="94"/>
    </location>
</feature>
<feature type="transmembrane region" description="Helical" evidence="6">
    <location>
        <begin position="46"/>
        <end position="66"/>
    </location>
</feature>
<feature type="transmembrane region" description="Helical" evidence="6">
    <location>
        <begin position="339"/>
        <end position="357"/>
    </location>
</feature>
<evidence type="ECO:0000256" key="3">
    <source>
        <dbReference type="ARBA" id="ARBA00022989"/>
    </source>
</evidence>
<feature type="transmembrane region" description="Helical" evidence="6">
    <location>
        <begin position="101"/>
        <end position="120"/>
    </location>
</feature>
<dbReference type="OrthoDB" id="288203at2759"/>
<dbReference type="OMA" id="CFQPQEN"/>
<dbReference type="GO" id="GO:0016020">
    <property type="term" value="C:membrane"/>
    <property type="evidence" value="ECO:0007669"/>
    <property type="project" value="UniProtKB-SubCell"/>
</dbReference>
<keyword evidence="3 6" id="KW-1133">Transmembrane helix</keyword>
<feature type="transmembrane region" description="Helical" evidence="6">
    <location>
        <begin position="140"/>
        <end position="158"/>
    </location>
</feature>
<feature type="region of interest" description="Disordered" evidence="5">
    <location>
        <begin position="579"/>
        <end position="607"/>
    </location>
</feature>
<dbReference type="SUPFAM" id="SSF52091">
    <property type="entry name" value="SpoIIaa-like"/>
    <property type="match status" value="1"/>
</dbReference>
<dbReference type="EMBL" id="LT553165">
    <property type="protein sequence ID" value="SAM00201.1"/>
    <property type="molecule type" value="Genomic_DNA"/>
</dbReference>
<feature type="transmembrane region" description="Helical" evidence="6">
    <location>
        <begin position="165"/>
        <end position="182"/>
    </location>
</feature>
<dbReference type="Proteomes" id="UP000078561">
    <property type="component" value="Unassembled WGS sequence"/>
</dbReference>
<dbReference type="InterPro" id="IPR011547">
    <property type="entry name" value="SLC26A/SulP_dom"/>
</dbReference>
<dbReference type="Pfam" id="PF01740">
    <property type="entry name" value="STAS"/>
    <property type="match status" value="1"/>
</dbReference>
<feature type="transmembrane region" description="Helical" evidence="6">
    <location>
        <begin position="211"/>
        <end position="228"/>
    </location>
</feature>
<dbReference type="PROSITE" id="PS50801">
    <property type="entry name" value="STAS"/>
    <property type="match status" value="1"/>
</dbReference>
<evidence type="ECO:0000256" key="4">
    <source>
        <dbReference type="ARBA" id="ARBA00023136"/>
    </source>
</evidence>
<sequence>MSTIYLDTPSKPSYKDQVKATLTPSESWLKEAFPVLEWLPKYNRQWLYGDVICAITVGIIVIPQSMAYAKIAGLPPQYGLYSSVIGVFIYPWIGTSKDISIGTTAINSLLIGQIMATVMATPEFQNGTWTIAHVTSNLTLVSGLICLLVGVLRLGILFDFICQPAIAGFMAGSGLTIVVNQLNKIMGIPNIKTTEAPYLIFGKTLQNLPNTHWDAALGLSAVVFLYTVRYSTQKLARTYPKYAKYLNFLNISRNIIVIVLATFLSFLINHFGHFETSPFKILGQVPAGFQNMGVPHLDSSLLSLILPNMVGVVVLQVMEHCSIATSLGKMADYKIQVNQEIVSIGISNIFGAFFSAYPMTGAFSRTAVMSKSGCRTPLTNILIGVIVVVTIYCFTPALQFIPDAAVGAIVCHAVTDLITGPKVWVKFWNTNPSELVIFAAAYIISLVARIDISVYVPVGISLVVQLFRVSRPKYAFLGRLDLNTSPSSPSLTKQQLQLNNDSGTEKNDNDQSNGQYLQQPMAPLRKDSTLFFSLSDSQLHGRVHPISPGIICFQPRENLVFENINYLYGKLMDQIKKDTRRGKPLSDDAGGRPWNDAGSNDSAASSNKPLLSSVILDLSGVHVMDYTGMEALAELSRMVDQYCGDSVPWFIVLGPSEMVRHALLYAGFGRQHRKKVPNGIFSFHNDIKKRRSRNSDRATTSHSQSASGPSSAPHQHNYDEKISTMAIEDISAHRHQHGSSSASPTTEPLGTSSTPPPPHSCSTISSDPLDTALPPWCYCQDDEDDDDDDNNDDHMNSDGLVLRGAIAEVRDRYPYFFLSLHDAANAALNHLASTYPLCHYVTSQTLPNESVAIDMQKVE</sequence>
<dbReference type="NCBIfam" id="TIGR00815">
    <property type="entry name" value="sulP"/>
    <property type="match status" value="1"/>
</dbReference>
<evidence type="ECO:0000256" key="2">
    <source>
        <dbReference type="ARBA" id="ARBA00022692"/>
    </source>
</evidence>
<evidence type="ECO:0000256" key="1">
    <source>
        <dbReference type="ARBA" id="ARBA00004141"/>
    </source>
</evidence>
<evidence type="ECO:0000313" key="9">
    <source>
        <dbReference type="Proteomes" id="UP000078561"/>
    </source>
</evidence>
<name>A0A168NBB8_ABSGL</name>
<dbReference type="STRING" id="4829.A0A168NBB8"/>
<feature type="compositionally biased region" description="Low complexity" evidence="5">
    <location>
        <begin position="700"/>
        <end position="715"/>
    </location>
</feature>
<evidence type="ECO:0000313" key="8">
    <source>
        <dbReference type="EMBL" id="SAM00201.1"/>
    </source>
</evidence>
<gene>
    <name evidence="8" type="primary">ABSGL_05878.1 scaffold 7570</name>
</gene>
<feature type="compositionally biased region" description="Low complexity" evidence="5">
    <location>
        <begin position="743"/>
        <end position="753"/>
    </location>
</feature>
<keyword evidence="2 6" id="KW-0812">Transmembrane</keyword>
<feature type="transmembrane region" description="Helical" evidence="6">
    <location>
        <begin position="248"/>
        <end position="268"/>
    </location>
</feature>
<dbReference type="InterPro" id="IPR002645">
    <property type="entry name" value="STAS_dom"/>
</dbReference>
<evidence type="ECO:0000259" key="7">
    <source>
        <dbReference type="PROSITE" id="PS50801"/>
    </source>
</evidence>
<dbReference type="PANTHER" id="PTHR11814">
    <property type="entry name" value="SULFATE TRANSPORTER"/>
    <property type="match status" value="1"/>
</dbReference>
<feature type="domain" description="STAS" evidence="7">
    <location>
        <begin position="548"/>
        <end position="668"/>
    </location>
</feature>
<dbReference type="Pfam" id="PF00916">
    <property type="entry name" value="Sulfate_transp"/>
    <property type="match status" value="1"/>
</dbReference>
<dbReference type="InterPro" id="IPR018045">
    <property type="entry name" value="S04_transporter_CS"/>
</dbReference>